<evidence type="ECO:0000256" key="5">
    <source>
        <dbReference type="ARBA" id="ARBA00023002"/>
    </source>
</evidence>
<dbReference type="RefSeq" id="WP_067309998.1">
    <property type="nucleotide sequence ID" value="NZ_LZJY01000376.1"/>
</dbReference>
<comment type="cofactor">
    <cofactor evidence="1">
        <name>heme</name>
        <dbReference type="ChEBI" id="CHEBI:30413"/>
    </cofactor>
</comment>
<dbReference type="GO" id="GO:0020037">
    <property type="term" value="F:heme binding"/>
    <property type="evidence" value="ECO:0007669"/>
    <property type="project" value="InterPro"/>
</dbReference>
<dbReference type="PANTHER" id="PTHR46696">
    <property type="entry name" value="P450, PUTATIVE (EUROFUNG)-RELATED"/>
    <property type="match status" value="1"/>
</dbReference>
<dbReference type="Gene3D" id="1.10.630.10">
    <property type="entry name" value="Cytochrome P450"/>
    <property type="match status" value="1"/>
</dbReference>
<proteinExistence type="inferred from homology"/>
<evidence type="ECO:0000256" key="3">
    <source>
        <dbReference type="ARBA" id="ARBA00022617"/>
    </source>
</evidence>
<dbReference type="Proteomes" id="UP000092207">
    <property type="component" value="Unassembled WGS sequence"/>
</dbReference>
<comment type="similarity">
    <text evidence="2 8">Belongs to the cytochrome P450 family.</text>
</comment>
<dbReference type="InterPro" id="IPR002397">
    <property type="entry name" value="Cyt_P450_B"/>
</dbReference>
<dbReference type="PANTHER" id="PTHR46696:SF4">
    <property type="entry name" value="BIOTIN BIOSYNTHESIS CYTOCHROME P450"/>
    <property type="match status" value="1"/>
</dbReference>
<evidence type="ECO:0000256" key="1">
    <source>
        <dbReference type="ARBA" id="ARBA00001971"/>
    </source>
</evidence>
<protein>
    <submittedName>
        <fullName evidence="9">Cytochrome</fullName>
    </submittedName>
</protein>
<gene>
    <name evidence="9" type="ORF">A5679_25385</name>
</gene>
<keyword evidence="3 8" id="KW-0349">Heme</keyword>
<dbReference type="AlphaFoldDB" id="A0A1A2UK28"/>
<evidence type="ECO:0000313" key="9">
    <source>
        <dbReference type="EMBL" id="OBH88911.1"/>
    </source>
</evidence>
<keyword evidence="5 8" id="KW-0560">Oxidoreductase</keyword>
<dbReference type="EMBL" id="LZJY01000376">
    <property type="protein sequence ID" value="OBH88911.1"/>
    <property type="molecule type" value="Genomic_DNA"/>
</dbReference>
<name>A0A1A2UK28_MYCSC</name>
<dbReference type="GO" id="GO:0008395">
    <property type="term" value="F:steroid hydroxylase activity"/>
    <property type="evidence" value="ECO:0007669"/>
    <property type="project" value="TreeGrafter"/>
</dbReference>
<dbReference type="FunFam" id="1.10.630.10:FF:000018">
    <property type="entry name" value="Cytochrome P450 monooxygenase"/>
    <property type="match status" value="1"/>
</dbReference>
<reference evidence="9 10" key="1">
    <citation type="submission" date="2016-06" db="EMBL/GenBank/DDBJ databases">
        <authorList>
            <person name="Kjaerup R.B."/>
            <person name="Dalgaard T.S."/>
            <person name="Juul-Madsen H.R."/>
        </authorList>
    </citation>
    <scope>NUCLEOTIDE SEQUENCE [LARGE SCALE GENOMIC DNA]</scope>
    <source>
        <strain evidence="9 10">E2838</strain>
    </source>
</reference>
<dbReference type="PRINTS" id="PR00359">
    <property type="entry name" value="BP450"/>
</dbReference>
<dbReference type="Pfam" id="PF00067">
    <property type="entry name" value="p450"/>
    <property type="match status" value="1"/>
</dbReference>
<accession>A0A1A2UK28</accession>
<dbReference type="GO" id="GO:0036199">
    <property type="term" value="F:cholest-4-en-3-one 26-monooxygenase activity"/>
    <property type="evidence" value="ECO:0007669"/>
    <property type="project" value="TreeGrafter"/>
</dbReference>
<evidence type="ECO:0000256" key="7">
    <source>
        <dbReference type="ARBA" id="ARBA00023033"/>
    </source>
</evidence>
<dbReference type="PROSITE" id="PS00086">
    <property type="entry name" value="CYTOCHROME_P450"/>
    <property type="match status" value="1"/>
</dbReference>
<evidence type="ECO:0000256" key="2">
    <source>
        <dbReference type="ARBA" id="ARBA00010617"/>
    </source>
</evidence>
<dbReference type="PRINTS" id="PR00385">
    <property type="entry name" value="P450"/>
</dbReference>
<evidence type="ECO:0000313" key="10">
    <source>
        <dbReference type="Proteomes" id="UP000092207"/>
    </source>
</evidence>
<evidence type="ECO:0000256" key="8">
    <source>
        <dbReference type="RuleBase" id="RU000461"/>
    </source>
</evidence>
<keyword evidence="7 8" id="KW-0503">Monooxygenase</keyword>
<dbReference type="InterPro" id="IPR001128">
    <property type="entry name" value="Cyt_P450"/>
</dbReference>
<comment type="caution">
    <text evidence="9">The sequence shown here is derived from an EMBL/GenBank/DDBJ whole genome shotgun (WGS) entry which is preliminary data.</text>
</comment>
<dbReference type="GO" id="GO:0005506">
    <property type="term" value="F:iron ion binding"/>
    <property type="evidence" value="ECO:0007669"/>
    <property type="project" value="InterPro"/>
</dbReference>
<keyword evidence="4 8" id="KW-0479">Metal-binding</keyword>
<dbReference type="InterPro" id="IPR036396">
    <property type="entry name" value="Cyt_P450_sf"/>
</dbReference>
<dbReference type="CDD" id="cd11078">
    <property type="entry name" value="CYP130-like"/>
    <property type="match status" value="1"/>
</dbReference>
<sequence>MTVTEVNDIRYDPYDVELLADPYPVFRRLREESPLYYNEQYDFYALSRFQDVSRALVDTGTFSSARGMILEVIKANIEIPPGIIVFEDPPIHDIHRKLLARMFTPRKIAELEDKIRAFCAQCLDPVVGTGRFDFIADLGAQMPMRVIGMLVGIPEGDQERVRERSNASLLTEAGQPMSLASEGINNYDEVFAAYLDWRAEHPSDDITTELLNVEFDDETGVRRTLTRDEILLYIGLVASAGNETTTRLLGWAGKVLADHPDQRREIATDHRLIPQTIEELLRYESPVPHLARYVTRDTEWYGHTVPEGSVMMPLIASACRDHRQFPPDGDRFDIHRQPRQHLAFSVGAHFCLGAALARLEARIALEEILKRFPEWDIDIQNAHLSSASAVRGWESMPAFI</sequence>
<evidence type="ECO:0000256" key="6">
    <source>
        <dbReference type="ARBA" id="ARBA00023004"/>
    </source>
</evidence>
<dbReference type="InterPro" id="IPR017972">
    <property type="entry name" value="Cyt_P450_CS"/>
</dbReference>
<keyword evidence="6 8" id="KW-0408">Iron</keyword>
<organism evidence="9 10">
    <name type="scientific">Mycobacterium scrofulaceum</name>
    <dbReference type="NCBI Taxonomy" id="1783"/>
    <lineage>
        <taxon>Bacteria</taxon>
        <taxon>Bacillati</taxon>
        <taxon>Actinomycetota</taxon>
        <taxon>Actinomycetes</taxon>
        <taxon>Mycobacteriales</taxon>
        <taxon>Mycobacteriaceae</taxon>
        <taxon>Mycobacterium</taxon>
    </lineage>
</organism>
<dbReference type="SUPFAM" id="SSF48264">
    <property type="entry name" value="Cytochrome P450"/>
    <property type="match status" value="1"/>
</dbReference>
<dbReference type="GO" id="GO:0006707">
    <property type="term" value="P:cholesterol catabolic process"/>
    <property type="evidence" value="ECO:0007669"/>
    <property type="project" value="TreeGrafter"/>
</dbReference>
<evidence type="ECO:0000256" key="4">
    <source>
        <dbReference type="ARBA" id="ARBA00022723"/>
    </source>
</evidence>